<dbReference type="Pfam" id="PF00196">
    <property type="entry name" value="GerE"/>
    <property type="match status" value="1"/>
</dbReference>
<evidence type="ECO:0000313" key="6">
    <source>
        <dbReference type="Proteomes" id="UP000094622"/>
    </source>
</evidence>
<dbReference type="InterPro" id="IPR036693">
    <property type="entry name" value="TF_LuxR_autoind-bd_dom_sf"/>
</dbReference>
<accession>A0A1E3H8C8</accession>
<evidence type="ECO:0000313" key="5">
    <source>
        <dbReference type="EMBL" id="ODN72570.1"/>
    </source>
</evidence>
<dbReference type="AlphaFoldDB" id="A0A1E3H8C8"/>
<keyword evidence="1" id="KW-0805">Transcription regulation</keyword>
<dbReference type="EMBL" id="MCRJ01000001">
    <property type="protein sequence ID" value="ODN72570.1"/>
    <property type="molecule type" value="Genomic_DNA"/>
</dbReference>
<dbReference type="PRINTS" id="PR00038">
    <property type="entry name" value="HTHLUXR"/>
</dbReference>
<dbReference type="OrthoDB" id="3170288at2"/>
<dbReference type="GO" id="GO:0006355">
    <property type="term" value="P:regulation of DNA-templated transcription"/>
    <property type="evidence" value="ECO:0007669"/>
    <property type="project" value="InterPro"/>
</dbReference>
<dbReference type="InterPro" id="IPR016032">
    <property type="entry name" value="Sig_transdc_resp-reg_C-effctor"/>
</dbReference>
<proteinExistence type="predicted"/>
<sequence>MTDYQRALDAIERIKSLGTADEIMAELQEVARSVGFDGFMMTGLPDPGDRIDGYLMLRGWDPRWTEHYLARDFVQHDPVVARIRATSKPFMWDEAVTGQPLSGEASTVMHEAADFGLRAGFSVPIYSTSGFQAVISFAGGPVDLREQHKGLLHLVGIYAHNQARECLARGVPMRRPPKLSPREIECLRWAADGKTSWEIAQILSISNHTADGYLTSATRKLRAVNRVQAVAEAFRHGLIH</sequence>
<dbReference type="PROSITE" id="PS50043">
    <property type="entry name" value="HTH_LUXR_2"/>
    <property type="match status" value="1"/>
</dbReference>
<protein>
    <submittedName>
        <fullName evidence="5">Transcriptional activator protein LuxR</fullName>
    </submittedName>
</protein>
<dbReference type="PANTHER" id="PTHR44688">
    <property type="entry name" value="DNA-BINDING TRANSCRIPTIONAL ACTIVATOR DEVR_DOSR"/>
    <property type="match status" value="1"/>
</dbReference>
<dbReference type="PANTHER" id="PTHR44688:SF16">
    <property type="entry name" value="DNA-BINDING TRANSCRIPTIONAL ACTIVATOR DEVR_DOSR"/>
    <property type="match status" value="1"/>
</dbReference>
<dbReference type="CDD" id="cd06170">
    <property type="entry name" value="LuxR_C_like"/>
    <property type="match status" value="1"/>
</dbReference>
<name>A0A1E3H8C8_9HYPH</name>
<comment type="caution">
    <text evidence="5">The sequence shown here is derived from an EMBL/GenBank/DDBJ whole genome shotgun (WGS) entry which is preliminary data.</text>
</comment>
<dbReference type="SMART" id="SM00421">
    <property type="entry name" value="HTH_LUXR"/>
    <property type="match status" value="1"/>
</dbReference>
<gene>
    <name evidence="5" type="primary">luxR</name>
    <name evidence="5" type="ORF">A6302_00061</name>
</gene>
<evidence type="ECO:0000256" key="2">
    <source>
        <dbReference type="ARBA" id="ARBA00023125"/>
    </source>
</evidence>
<dbReference type="Gene3D" id="3.30.450.80">
    <property type="entry name" value="Transcription factor LuxR-like, autoinducer-binding domain"/>
    <property type="match status" value="1"/>
</dbReference>
<dbReference type="RefSeq" id="WP_069305351.1">
    <property type="nucleotide sequence ID" value="NZ_MCRJ01000001.1"/>
</dbReference>
<keyword evidence="2" id="KW-0238">DNA-binding</keyword>
<dbReference type="Pfam" id="PF03472">
    <property type="entry name" value="Autoind_bind"/>
    <property type="match status" value="1"/>
</dbReference>
<evidence type="ECO:0000256" key="1">
    <source>
        <dbReference type="ARBA" id="ARBA00023015"/>
    </source>
</evidence>
<feature type="domain" description="HTH luxR-type" evidence="4">
    <location>
        <begin position="172"/>
        <end position="237"/>
    </location>
</feature>
<dbReference type="InterPro" id="IPR036388">
    <property type="entry name" value="WH-like_DNA-bd_sf"/>
</dbReference>
<dbReference type="InterPro" id="IPR005143">
    <property type="entry name" value="TF_LuxR_autoind-bd_dom"/>
</dbReference>
<dbReference type="GO" id="GO:0003677">
    <property type="term" value="F:DNA binding"/>
    <property type="evidence" value="ECO:0007669"/>
    <property type="project" value="UniProtKB-KW"/>
</dbReference>
<dbReference type="InterPro" id="IPR000792">
    <property type="entry name" value="Tscrpt_reg_LuxR_C"/>
</dbReference>
<organism evidence="5 6">
    <name type="scientific">Methylobrevis pamukkalensis</name>
    <dbReference type="NCBI Taxonomy" id="1439726"/>
    <lineage>
        <taxon>Bacteria</taxon>
        <taxon>Pseudomonadati</taxon>
        <taxon>Pseudomonadota</taxon>
        <taxon>Alphaproteobacteria</taxon>
        <taxon>Hyphomicrobiales</taxon>
        <taxon>Pleomorphomonadaceae</taxon>
        <taxon>Methylobrevis</taxon>
    </lineage>
</organism>
<dbReference type="SUPFAM" id="SSF46894">
    <property type="entry name" value="C-terminal effector domain of the bipartite response regulators"/>
    <property type="match status" value="1"/>
</dbReference>
<reference evidence="5 6" key="1">
    <citation type="submission" date="2016-07" db="EMBL/GenBank/DDBJ databases">
        <title>Draft Genome Sequence of Methylobrevis pamukkalensis PK2.</title>
        <authorList>
            <person name="Vasilenko O.V."/>
            <person name="Doronina N.V."/>
            <person name="Shmareva M.N."/>
            <person name="Tarlachkov S.V."/>
            <person name="Mustakhimov I."/>
            <person name="Trotsenko Y.A."/>
        </authorList>
    </citation>
    <scope>NUCLEOTIDE SEQUENCE [LARGE SCALE GENOMIC DNA]</scope>
    <source>
        <strain evidence="5 6">PK2</strain>
    </source>
</reference>
<dbReference type="SUPFAM" id="SSF75516">
    <property type="entry name" value="Pheromone-binding domain of LuxR-like quorum-sensing transcription factors"/>
    <property type="match status" value="1"/>
</dbReference>
<keyword evidence="3" id="KW-0804">Transcription</keyword>
<dbReference type="Gene3D" id="1.10.10.10">
    <property type="entry name" value="Winged helix-like DNA-binding domain superfamily/Winged helix DNA-binding domain"/>
    <property type="match status" value="1"/>
</dbReference>
<evidence type="ECO:0000259" key="4">
    <source>
        <dbReference type="PROSITE" id="PS50043"/>
    </source>
</evidence>
<dbReference type="Proteomes" id="UP000094622">
    <property type="component" value="Unassembled WGS sequence"/>
</dbReference>
<keyword evidence="6" id="KW-1185">Reference proteome</keyword>
<evidence type="ECO:0000256" key="3">
    <source>
        <dbReference type="ARBA" id="ARBA00023163"/>
    </source>
</evidence>